<keyword evidence="5 6" id="KW-0687">Ribonucleoprotein</keyword>
<dbReference type="EMBL" id="CACVAS010000066">
    <property type="protein sequence ID" value="CAA6814271.1"/>
    <property type="molecule type" value="Genomic_DNA"/>
</dbReference>
<comment type="subunit">
    <text evidence="6">Part of the 30S ribosomal subunit.</text>
</comment>
<dbReference type="PROSITE" id="PS00056">
    <property type="entry name" value="RIBOSOMAL_S17"/>
    <property type="match status" value="1"/>
</dbReference>
<dbReference type="PANTHER" id="PTHR10744">
    <property type="entry name" value="40S RIBOSOMAL PROTEIN S11 FAMILY MEMBER"/>
    <property type="match status" value="1"/>
</dbReference>
<dbReference type="NCBIfam" id="TIGR03635">
    <property type="entry name" value="uS17_bact"/>
    <property type="match status" value="1"/>
</dbReference>
<dbReference type="PANTHER" id="PTHR10744:SF1">
    <property type="entry name" value="SMALL RIBOSOMAL SUBUNIT PROTEIN US17M"/>
    <property type="match status" value="1"/>
</dbReference>
<evidence type="ECO:0000256" key="1">
    <source>
        <dbReference type="ARBA" id="ARBA00010254"/>
    </source>
</evidence>
<organism evidence="8">
    <name type="scientific">uncultured Sulfurovum sp</name>
    <dbReference type="NCBI Taxonomy" id="269237"/>
    <lineage>
        <taxon>Bacteria</taxon>
        <taxon>Pseudomonadati</taxon>
        <taxon>Campylobacterota</taxon>
        <taxon>Epsilonproteobacteria</taxon>
        <taxon>Campylobacterales</taxon>
        <taxon>Sulfurovaceae</taxon>
        <taxon>Sulfurovum</taxon>
        <taxon>environmental samples</taxon>
    </lineage>
</organism>
<proteinExistence type="inferred from homology"/>
<dbReference type="Gene3D" id="2.40.50.140">
    <property type="entry name" value="Nucleic acid-binding proteins"/>
    <property type="match status" value="1"/>
</dbReference>
<dbReference type="InterPro" id="IPR000266">
    <property type="entry name" value="Ribosomal_uS17"/>
</dbReference>
<keyword evidence="4 6" id="KW-0689">Ribosomal protein</keyword>
<reference evidence="8" key="1">
    <citation type="submission" date="2020-01" db="EMBL/GenBank/DDBJ databases">
        <authorList>
            <person name="Meier V. D."/>
            <person name="Meier V D."/>
        </authorList>
    </citation>
    <scope>NUCLEOTIDE SEQUENCE</scope>
    <source>
        <strain evidence="8">HLG_WM_MAG_01</strain>
    </source>
</reference>
<dbReference type="CDD" id="cd00364">
    <property type="entry name" value="Ribosomal_uS17"/>
    <property type="match status" value="1"/>
</dbReference>
<dbReference type="AlphaFoldDB" id="A0A6S6T0H7"/>
<dbReference type="NCBIfam" id="NF004123">
    <property type="entry name" value="PRK05610.1"/>
    <property type="match status" value="1"/>
</dbReference>
<dbReference type="InterPro" id="IPR019979">
    <property type="entry name" value="Ribosomal_uS17_CS"/>
</dbReference>
<evidence type="ECO:0000256" key="7">
    <source>
        <dbReference type="RuleBase" id="RU003872"/>
    </source>
</evidence>
<gene>
    <name evidence="6" type="primary">rpsQ</name>
    <name evidence="8" type="ORF">HELGO_WM3668</name>
</gene>
<comment type="function">
    <text evidence="6">One of the primary rRNA binding proteins, it binds specifically to the 5'-end of 16S ribosomal RNA.</text>
</comment>
<evidence type="ECO:0000256" key="2">
    <source>
        <dbReference type="ARBA" id="ARBA00022730"/>
    </source>
</evidence>
<name>A0A6S6T0H7_9BACT</name>
<comment type="similarity">
    <text evidence="1 6 7">Belongs to the universal ribosomal protein uS17 family.</text>
</comment>
<dbReference type="GO" id="GO:0019843">
    <property type="term" value="F:rRNA binding"/>
    <property type="evidence" value="ECO:0007669"/>
    <property type="project" value="UniProtKB-UniRule"/>
</dbReference>
<dbReference type="InterPro" id="IPR012340">
    <property type="entry name" value="NA-bd_OB-fold"/>
</dbReference>
<protein>
    <recommendedName>
        <fullName evidence="6">Small ribosomal subunit protein uS17</fullName>
    </recommendedName>
</protein>
<dbReference type="InterPro" id="IPR019984">
    <property type="entry name" value="Ribosomal_uS17_bact/chlr"/>
</dbReference>
<evidence type="ECO:0000256" key="5">
    <source>
        <dbReference type="ARBA" id="ARBA00023274"/>
    </source>
</evidence>
<dbReference type="HAMAP" id="MF_01345_B">
    <property type="entry name" value="Ribosomal_uS17_B"/>
    <property type="match status" value="1"/>
</dbReference>
<dbReference type="PRINTS" id="PR00973">
    <property type="entry name" value="RIBOSOMALS17"/>
</dbReference>
<sequence>MPKRQIQGTVIKKAGDKTATVLVERRVLHPRYHKTVKRFKKYLIHDENNTINVGDTVSAVECRPLSKTKSFRLLEVLKEVQKGEVE</sequence>
<evidence type="ECO:0000256" key="3">
    <source>
        <dbReference type="ARBA" id="ARBA00022884"/>
    </source>
</evidence>
<dbReference type="GO" id="GO:0022627">
    <property type="term" value="C:cytosolic small ribosomal subunit"/>
    <property type="evidence" value="ECO:0007669"/>
    <property type="project" value="UniProtKB-UniRule"/>
</dbReference>
<dbReference type="SUPFAM" id="SSF50249">
    <property type="entry name" value="Nucleic acid-binding proteins"/>
    <property type="match status" value="1"/>
</dbReference>
<dbReference type="GO" id="GO:0003735">
    <property type="term" value="F:structural constituent of ribosome"/>
    <property type="evidence" value="ECO:0007669"/>
    <property type="project" value="UniProtKB-UniRule"/>
</dbReference>
<dbReference type="GO" id="GO:0006412">
    <property type="term" value="P:translation"/>
    <property type="evidence" value="ECO:0007669"/>
    <property type="project" value="UniProtKB-UniRule"/>
</dbReference>
<evidence type="ECO:0000256" key="6">
    <source>
        <dbReference type="HAMAP-Rule" id="MF_01345"/>
    </source>
</evidence>
<keyword evidence="2 6" id="KW-0699">rRNA-binding</keyword>
<evidence type="ECO:0000313" key="8">
    <source>
        <dbReference type="EMBL" id="CAA6814271.1"/>
    </source>
</evidence>
<keyword evidence="3 6" id="KW-0694">RNA-binding</keyword>
<dbReference type="Pfam" id="PF00366">
    <property type="entry name" value="Ribosomal_S17"/>
    <property type="match status" value="1"/>
</dbReference>
<evidence type="ECO:0000256" key="4">
    <source>
        <dbReference type="ARBA" id="ARBA00022980"/>
    </source>
</evidence>
<accession>A0A6S6T0H7</accession>